<dbReference type="Gene3D" id="1.10.10.10">
    <property type="entry name" value="Winged helix-like DNA-binding domain superfamily/Winged helix DNA-binding domain"/>
    <property type="match status" value="1"/>
</dbReference>
<dbReference type="PROSITE" id="PS50931">
    <property type="entry name" value="HTH_LYSR"/>
    <property type="match status" value="1"/>
</dbReference>
<dbReference type="SUPFAM" id="SSF53850">
    <property type="entry name" value="Periplasmic binding protein-like II"/>
    <property type="match status" value="1"/>
</dbReference>
<evidence type="ECO:0000313" key="6">
    <source>
        <dbReference type="EMBL" id="MFC3570188.1"/>
    </source>
</evidence>
<sequence length="300" mass="31878">MDTRQLKTLLAIAETGSFARAAQQVALTPSAVSQQIQALESEIGVSLFNRQSRPPTLTSAGQQMVRAAADLVRAAENAIDAVSGRRIIGTFSIGSVRTSAIGLLPQAISRLVANHPGLRIKLHVGSSDSLMQDVSAGRLDTAMIAEHSVIARELRWSPFIREPLFLIAPPGTPVSDLRTMLVSHPYVRFRSAVPLARLIEAELGRLNLPLVDIAEMDAISSITACVAHGLGVSVVPRVALLDTREAVVAIPFGEPVIHRSIGLIQIQNSPRASLIAKLHGKLAEVSGEYGIARDAQAAAP</sequence>
<evidence type="ECO:0000256" key="4">
    <source>
        <dbReference type="ARBA" id="ARBA00023163"/>
    </source>
</evidence>
<proteinExistence type="inferred from homology"/>
<keyword evidence="7" id="KW-1185">Reference proteome</keyword>
<dbReference type="Pfam" id="PF00126">
    <property type="entry name" value="HTH_1"/>
    <property type="match status" value="1"/>
</dbReference>
<reference evidence="7" key="1">
    <citation type="journal article" date="2019" name="Int. J. Syst. Evol. Microbiol.">
        <title>The Global Catalogue of Microorganisms (GCM) 10K type strain sequencing project: providing services to taxonomists for standard genome sequencing and annotation.</title>
        <authorList>
            <consortium name="The Broad Institute Genomics Platform"/>
            <consortium name="The Broad Institute Genome Sequencing Center for Infectious Disease"/>
            <person name="Wu L."/>
            <person name="Ma J."/>
        </authorList>
    </citation>
    <scope>NUCLEOTIDE SEQUENCE [LARGE SCALE GENOMIC DNA]</scope>
    <source>
        <strain evidence="7">VKM B-3226</strain>
    </source>
</reference>
<dbReference type="InterPro" id="IPR036388">
    <property type="entry name" value="WH-like_DNA-bd_sf"/>
</dbReference>
<evidence type="ECO:0000313" key="7">
    <source>
        <dbReference type="Proteomes" id="UP001595596"/>
    </source>
</evidence>
<evidence type="ECO:0000256" key="1">
    <source>
        <dbReference type="ARBA" id="ARBA00009437"/>
    </source>
</evidence>
<accession>A0ABV7S159</accession>
<keyword evidence="2" id="KW-0805">Transcription regulation</keyword>
<dbReference type="RefSeq" id="WP_379030844.1">
    <property type="nucleotide sequence ID" value="NZ_JBHRXE010000033.1"/>
</dbReference>
<keyword evidence="3" id="KW-0238">DNA-binding</keyword>
<evidence type="ECO:0000256" key="2">
    <source>
        <dbReference type="ARBA" id="ARBA00023015"/>
    </source>
</evidence>
<dbReference type="Proteomes" id="UP001595596">
    <property type="component" value="Unassembled WGS sequence"/>
</dbReference>
<comment type="similarity">
    <text evidence="1">Belongs to the LysR transcriptional regulatory family.</text>
</comment>
<dbReference type="EMBL" id="JBHRXE010000033">
    <property type="protein sequence ID" value="MFC3570188.1"/>
    <property type="molecule type" value="Genomic_DNA"/>
</dbReference>
<evidence type="ECO:0000259" key="5">
    <source>
        <dbReference type="PROSITE" id="PS50931"/>
    </source>
</evidence>
<dbReference type="Pfam" id="PF03466">
    <property type="entry name" value="LysR_substrate"/>
    <property type="match status" value="1"/>
</dbReference>
<gene>
    <name evidence="6" type="ORF">ACFOMP_12060</name>
</gene>
<dbReference type="InterPro" id="IPR036390">
    <property type="entry name" value="WH_DNA-bd_sf"/>
</dbReference>
<dbReference type="InterPro" id="IPR050950">
    <property type="entry name" value="HTH-type_LysR_regulators"/>
</dbReference>
<dbReference type="PANTHER" id="PTHR30419">
    <property type="entry name" value="HTH-TYPE TRANSCRIPTIONAL REGULATOR YBHD"/>
    <property type="match status" value="1"/>
</dbReference>
<dbReference type="InterPro" id="IPR005119">
    <property type="entry name" value="LysR_subst-bd"/>
</dbReference>
<protein>
    <submittedName>
        <fullName evidence="6">LysR family transcriptional regulator</fullName>
    </submittedName>
</protein>
<organism evidence="6 7">
    <name type="scientific">Paracoccus simplex</name>
    <dbReference type="NCBI Taxonomy" id="2086346"/>
    <lineage>
        <taxon>Bacteria</taxon>
        <taxon>Pseudomonadati</taxon>
        <taxon>Pseudomonadota</taxon>
        <taxon>Alphaproteobacteria</taxon>
        <taxon>Rhodobacterales</taxon>
        <taxon>Paracoccaceae</taxon>
        <taxon>Paracoccus</taxon>
    </lineage>
</organism>
<keyword evidence="4" id="KW-0804">Transcription</keyword>
<comment type="caution">
    <text evidence="6">The sequence shown here is derived from an EMBL/GenBank/DDBJ whole genome shotgun (WGS) entry which is preliminary data.</text>
</comment>
<name>A0ABV7S159_9RHOB</name>
<feature type="domain" description="HTH lysR-type" evidence="5">
    <location>
        <begin position="1"/>
        <end position="58"/>
    </location>
</feature>
<dbReference type="PRINTS" id="PR00039">
    <property type="entry name" value="HTHLYSR"/>
</dbReference>
<evidence type="ECO:0000256" key="3">
    <source>
        <dbReference type="ARBA" id="ARBA00023125"/>
    </source>
</evidence>
<dbReference type="InterPro" id="IPR000847">
    <property type="entry name" value="LysR_HTH_N"/>
</dbReference>
<dbReference type="Gene3D" id="3.40.190.10">
    <property type="entry name" value="Periplasmic binding protein-like II"/>
    <property type="match status" value="2"/>
</dbReference>
<dbReference type="SUPFAM" id="SSF46785">
    <property type="entry name" value="Winged helix' DNA-binding domain"/>
    <property type="match status" value="1"/>
</dbReference>